<dbReference type="PROSITE" id="PS50932">
    <property type="entry name" value="HTH_LACI_2"/>
    <property type="match status" value="1"/>
</dbReference>
<dbReference type="GO" id="GO:0000976">
    <property type="term" value="F:transcription cis-regulatory region binding"/>
    <property type="evidence" value="ECO:0007669"/>
    <property type="project" value="TreeGrafter"/>
</dbReference>
<dbReference type="PROSITE" id="PS00356">
    <property type="entry name" value="HTH_LACI_1"/>
    <property type="match status" value="1"/>
</dbReference>
<dbReference type="PANTHER" id="PTHR30146">
    <property type="entry name" value="LACI-RELATED TRANSCRIPTIONAL REPRESSOR"/>
    <property type="match status" value="1"/>
</dbReference>
<dbReference type="EMBL" id="RDSR01000001">
    <property type="protein sequence ID" value="RNE67445.1"/>
    <property type="molecule type" value="Genomic_DNA"/>
</dbReference>
<keyword evidence="2" id="KW-0238">DNA-binding</keyword>
<evidence type="ECO:0000313" key="6">
    <source>
        <dbReference type="Proteomes" id="UP000279859"/>
    </source>
</evidence>
<dbReference type="Pfam" id="PF13377">
    <property type="entry name" value="Peripla_BP_3"/>
    <property type="match status" value="1"/>
</dbReference>
<dbReference type="Proteomes" id="UP000279859">
    <property type="component" value="Unassembled WGS sequence"/>
</dbReference>
<dbReference type="RefSeq" id="WP_123044475.1">
    <property type="nucleotide sequence ID" value="NZ_RDSR01000001.1"/>
</dbReference>
<dbReference type="InterPro" id="IPR010982">
    <property type="entry name" value="Lambda_DNA-bd_dom_sf"/>
</dbReference>
<dbReference type="PANTHER" id="PTHR30146:SF153">
    <property type="entry name" value="LACTOSE OPERON REPRESSOR"/>
    <property type="match status" value="1"/>
</dbReference>
<dbReference type="InterPro" id="IPR028082">
    <property type="entry name" value="Peripla_BP_I"/>
</dbReference>
<evidence type="ECO:0000259" key="4">
    <source>
        <dbReference type="PROSITE" id="PS50932"/>
    </source>
</evidence>
<dbReference type="InterPro" id="IPR000843">
    <property type="entry name" value="HTH_LacI"/>
</dbReference>
<dbReference type="SMART" id="SM00354">
    <property type="entry name" value="HTH_LACI"/>
    <property type="match status" value="1"/>
</dbReference>
<feature type="domain" description="HTH lacI-type" evidence="4">
    <location>
        <begin position="7"/>
        <end position="61"/>
    </location>
</feature>
<gene>
    <name evidence="5" type="ORF">EEJ31_01370</name>
</gene>
<accession>A0A3M8LQ21</accession>
<dbReference type="AlphaFoldDB" id="A0A3M8LQ21"/>
<dbReference type="Pfam" id="PF00356">
    <property type="entry name" value="LacI"/>
    <property type="match status" value="1"/>
</dbReference>
<evidence type="ECO:0000256" key="2">
    <source>
        <dbReference type="ARBA" id="ARBA00023125"/>
    </source>
</evidence>
<name>A0A3M8LQ21_9MICO</name>
<reference evidence="5 6" key="1">
    <citation type="submission" date="2018-11" db="EMBL/GenBank/DDBJ databases">
        <title>Cryobacterium sp. nov., isolated from rhizosphere soil of lettuce.</title>
        <authorList>
            <person name="Wang Y."/>
        </authorList>
    </citation>
    <scope>NUCLEOTIDE SEQUENCE [LARGE SCALE GENOMIC DNA]</scope>
    <source>
        <strain evidence="5 6">NEAU-85</strain>
    </source>
</reference>
<dbReference type="InterPro" id="IPR046335">
    <property type="entry name" value="LacI/GalR-like_sensor"/>
</dbReference>
<organism evidence="5 6">
    <name type="scientific">Cryobacterium tepidiphilum</name>
    <dbReference type="NCBI Taxonomy" id="2486026"/>
    <lineage>
        <taxon>Bacteria</taxon>
        <taxon>Bacillati</taxon>
        <taxon>Actinomycetota</taxon>
        <taxon>Actinomycetes</taxon>
        <taxon>Micrococcales</taxon>
        <taxon>Microbacteriaceae</taxon>
        <taxon>Cryobacterium</taxon>
    </lineage>
</organism>
<evidence type="ECO:0000256" key="1">
    <source>
        <dbReference type="ARBA" id="ARBA00023015"/>
    </source>
</evidence>
<keyword evidence="6" id="KW-1185">Reference proteome</keyword>
<proteinExistence type="predicted"/>
<evidence type="ECO:0000313" key="5">
    <source>
        <dbReference type="EMBL" id="RNE67445.1"/>
    </source>
</evidence>
<dbReference type="CDD" id="cd01392">
    <property type="entry name" value="HTH_LacI"/>
    <property type="match status" value="1"/>
</dbReference>
<protein>
    <submittedName>
        <fullName evidence="5">LacI family transcriptional regulator</fullName>
    </submittedName>
</protein>
<dbReference type="Gene3D" id="3.40.50.2300">
    <property type="match status" value="2"/>
</dbReference>
<keyword evidence="1" id="KW-0805">Transcription regulation</keyword>
<dbReference type="GO" id="GO:0003700">
    <property type="term" value="F:DNA-binding transcription factor activity"/>
    <property type="evidence" value="ECO:0007669"/>
    <property type="project" value="TreeGrafter"/>
</dbReference>
<dbReference type="SUPFAM" id="SSF47413">
    <property type="entry name" value="lambda repressor-like DNA-binding domains"/>
    <property type="match status" value="1"/>
</dbReference>
<evidence type="ECO:0000256" key="3">
    <source>
        <dbReference type="ARBA" id="ARBA00023163"/>
    </source>
</evidence>
<dbReference type="OrthoDB" id="252678at2"/>
<dbReference type="Gene3D" id="1.10.260.40">
    <property type="entry name" value="lambda repressor-like DNA-binding domains"/>
    <property type="match status" value="1"/>
</dbReference>
<sequence length="335" mass="35934">MPRASTRTLLDVAREAGVSRTTASAALSRTGRISEETRAHVLRVAEQLGYAPNIWARKLRQDRVLSIGLYIPAYVFSRSYYMDFAFGAAEAAHARDVSLVLLATTLDPADPAFQLLDGLIVVDPLDDDPVGRRLLAAGIPTVTGEFGPADLPEPDGVVVTDHPDAIRRLLDHLAGQGAQRPALLAPDTTSHWSRAVRAGYLDWCREHEVEPLLTEVPFDSTPADMEEATGRLLDAGVGIDAVISAPDGAAVGALAAARARGLNVGTDLLVASYVDGVVMQTAVPPITAIDLRPRAVGHECAQMLLDVLDATEPREHEVRELPTELLARESTRPAR</sequence>
<dbReference type="SUPFAM" id="SSF53822">
    <property type="entry name" value="Periplasmic binding protein-like I"/>
    <property type="match status" value="1"/>
</dbReference>
<keyword evidence="3" id="KW-0804">Transcription</keyword>
<comment type="caution">
    <text evidence="5">The sequence shown here is derived from an EMBL/GenBank/DDBJ whole genome shotgun (WGS) entry which is preliminary data.</text>
</comment>